<name>W7IZQ6_9PSEU</name>
<protein>
    <submittedName>
        <fullName evidence="2">Uncharacterized protein</fullName>
    </submittedName>
</protein>
<reference evidence="2 3" key="1">
    <citation type="journal article" date="2014" name="Genome Announc.">
        <title>Draft Genome Sequence of the Antitrypanosomally Active Sponge-Associated Bacterium Actinokineospora sp. Strain EG49.</title>
        <authorList>
            <person name="Harjes J."/>
            <person name="Ryu T."/>
            <person name="Abdelmohsen U.R."/>
            <person name="Moitinho-Silva L."/>
            <person name="Horn H."/>
            <person name="Ravasi T."/>
            <person name="Hentschel U."/>
        </authorList>
    </citation>
    <scope>NUCLEOTIDE SEQUENCE [LARGE SCALE GENOMIC DNA]</scope>
    <source>
        <strain evidence="2 3">EG49</strain>
    </source>
</reference>
<evidence type="ECO:0000313" key="2">
    <source>
        <dbReference type="EMBL" id="EWC62147.1"/>
    </source>
</evidence>
<accession>W7IZQ6</accession>
<feature type="region of interest" description="Disordered" evidence="1">
    <location>
        <begin position="26"/>
        <end position="79"/>
    </location>
</feature>
<sequence>MALAAGGVVVLIWSITALLDGGGDGREVRGAGAEDQPTSAPPSTSALTPPPSSTTAAPEPPPSPAPPPPPPDPNLPCPDAAVAVSAEVEAPSYRVGQRPALRLVVTNAGAVPCTRDVGRALRELVVTSADGVTRVWSNNDCARVSGQQPQVVQPGERLVFEVNWAGRTSAPGCPLARTAVPPGNYLVVPRLGAVVGAGAPLALLP</sequence>
<comment type="caution">
    <text evidence="2">The sequence shown here is derived from an EMBL/GenBank/DDBJ whole genome shotgun (WGS) entry which is preliminary data.</text>
</comment>
<evidence type="ECO:0000256" key="1">
    <source>
        <dbReference type="SAM" id="MobiDB-lite"/>
    </source>
</evidence>
<feature type="compositionally biased region" description="Low complexity" evidence="1">
    <location>
        <begin position="30"/>
        <end position="47"/>
    </location>
</feature>
<keyword evidence="3" id="KW-1185">Reference proteome</keyword>
<proteinExistence type="predicted"/>
<dbReference type="STRING" id="909613.UO65_2513"/>
<dbReference type="EMBL" id="AYXG01000087">
    <property type="protein sequence ID" value="EWC62147.1"/>
    <property type="molecule type" value="Genomic_DNA"/>
</dbReference>
<evidence type="ECO:0000313" key="3">
    <source>
        <dbReference type="Proteomes" id="UP000019277"/>
    </source>
</evidence>
<dbReference type="eggNOG" id="COG1572">
    <property type="taxonomic scope" value="Bacteria"/>
</dbReference>
<gene>
    <name evidence="2" type="ORF">UO65_2513</name>
</gene>
<dbReference type="AlphaFoldDB" id="W7IZQ6"/>
<dbReference type="Proteomes" id="UP000019277">
    <property type="component" value="Unassembled WGS sequence"/>
</dbReference>
<feature type="compositionally biased region" description="Pro residues" evidence="1">
    <location>
        <begin position="48"/>
        <end position="76"/>
    </location>
</feature>
<organism evidence="2 3">
    <name type="scientific">Actinokineospora spheciospongiae</name>
    <dbReference type="NCBI Taxonomy" id="909613"/>
    <lineage>
        <taxon>Bacteria</taxon>
        <taxon>Bacillati</taxon>
        <taxon>Actinomycetota</taxon>
        <taxon>Actinomycetes</taxon>
        <taxon>Pseudonocardiales</taxon>
        <taxon>Pseudonocardiaceae</taxon>
        <taxon>Actinokineospora</taxon>
    </lineage>
</organism>